<reference evidence="1" key="1">
    <citation type="journal article" date="2011" name="Genome Biol.">
        <title>The draft genome of the carcinogenic human liver fluke Clonorchis sinensis.</title>
        <authorList>
            <person name="Wang X."/>
            <person name="Chen W."/>
            <person name="Huang Y."/>
            <person name="Sun J."/>
            <person name="Men J."/>
            <person name="Liu H."/>
            <person name="Luo F."/>
            <person name="Guo L."/>
            <person name="Lv X."/>
            <person name="Deng C."/>
            <person name="Zhou C."/>
            <person name="Fan Y."/>
            <person name="Li X."/>
            <person name="Huang L."/>
            <person name="Hu Y."/>
            <person name="Liang C."/>
            <person name="Hu X."/>
            <person name="Xu J."/>
            <person name="Yu X."/>
        </authorList>
    </citation>
    <scope>NUCLEOTIDE SEQUENCE [LARGE SCALE GENOMIC DNA]</scope>
    <source>
        <strain evidence="1">Henan</strain>
    </source>
</reference>
<accession>G7YY42</accession>
<gene>
    <name evidence="1" type="ORF">CLF_113296</name>
</gene>
<proteinExistence type="predicted"/>
<dbReference type="Proteomes" id="UP000008909">
    <property type="component" value="Unassembled WGS sequence"/>
</dbReference>
<protein>
    <submittedName>
        <fullName evidence="1">Uncharacterized protein</fullName>
    </submittedName>
</protein>
<keyword evidence="2" id="KW-1185">Reference proteome</keyword>
<evidence type="ECO:0000313" key="2">
    <source>
        <dbReference type="Proteomes" id="UP000008909"/>
    </source>
</evidence>
<dbReference type="AlphaFoldDB" id="G7YY42"/>
<organism evidence="1 2">
    <name type="scientific">Clonorchis sinensis</name>
    <name type="common">Chinese liver fluke</name>
    <dbReference type="NCBI Taxonomy" id="79923"/>
    <lineage>
        <taxon>Eukaryota</taxon>
        <taxon>Metazoa</taxon>
        <taxon>Spiralia</taxon>
        <taxon>Lophotrochozoa</taxon>
        <taxon>Platyhelminthes</taxon>
        <taxon>Trematoda</taxon>
        <taxon>Digenea</taxon>
        <taxon>Opisthorchiida</taxon>
        <taxon>Opisthorchiata</taxon>
        <taxon>Opisthorchiidae</taxon>
        <taxon>Clonorchis</taxon>
    </lineage>
</organism>
<dbReference type="EMBL" id="DF145132">
    <property type="protein sequence ID" value="GAA57871.1"/>
    <property type="molecule type" value="Genomic_DNA"/>
</dbReference>
<name>G7YY42_CLOSI</name>
<sequence length="112" mass="13205">MIFANKGSILFSLQHKCHHRVCNKILHTQRNLKCNQELHIQFMDQMSNKEVLMQFHPTPHNPCPTHVSFTYENFRYVCHYQLKGVFPPGQRSQIGPVLNAFRCLVIFVLVRQ</sequence>
<evidence type="ECO:0000313" key="1">
    <source>
        <dbReference type="EMBL" id="GAA57871.1"/>
    </source>
</evidence>
<reference key="2">
    <citation type="submission" date="2011-10" db="EMBL/GenBank/DDBJ databases">
        <title>The genome and transcriptome sequence of Clonorchis sinensis provide insights into the carcinogenic liver fluke.</title>
        <authorList>
            <person name="Wang X."/>
            <person name="Huang Y."/>
            <person name="Chen W."/>
            <person name="Liu H."/>
            <person name="Guo L."/>
            <person name="Chen Y."/>
            <person name="Luo F."/>
            <person name="Zhou W."/>
            <person name="Sun J."/>
            <person name="Mao Q."/>
            <person name="Liang P."/>
            <person name="Zhou C."/>
            <person name="Tian Y."/>
            <person name="Men J."/>
            <person name="Lv X."/>
            <person name="Huang L."/>
            <person name="Zhou J."/>
            <person name="Hu Y."/>
            <person name="Li R."/>
            <person name="Zhang F."/>
            <person name="Lei H."/>
            <person name="Li X."/>
            <person name="Hu X."/>
            <person name="Liang C."/>
            <person name="Xu J."/>
            <person name="Wu Z."/>
            <person name="Yu X."/>
        </authorList>
    </citation>
    <scope>NUCLEOTIDE SEQUENCE</scope>
    <source>
        <strain>Henan</strain>
    </source>
</reference>